<dbReference type="AlphaFoldDB" id="Q02BT3"/>
<dbReference type="EMBL" id="CP000473">
    <property type="protein sequence ID" value="ABJ81483.1"/>
    <property type="molecule type" value="Genomic_DNA"/>
</dbReference>
<gene>
    <name evidence="7" type="ordered locus">Acid_0473</name>
</gene>
<evidence type="ECO:0000313" key="7">
    <source>
        <dbReference type="EMBL" id="ABJ81483.1"/>
    </source>
</evidence>
<dbReference type="SUPFAM" id="SSF55729">
    <property type="entry name" value="Acyl-CoA N-acyltransferases (Nat)"/>
    <property type="match status" value="1"/>
</dbReference>
<reference evidence="7" key="1">
    <citation type="submission" date="2006-10" db="EMBL/GenBank/DDBJ databases">
        <title>Complete sequence of Solibacter usitatus Ellin6076.</title>
        <authorList>
            <consortium name="US DOE Joint Genome Institute"/>
            <person name="Copeland A."/>
            <person name="Lucas S."/>
            <person name="Lapidus A."/>
            <person name="Barry K."/>
            <person name="Detter J.C."/>
            <person name="Glavina del Rio T."/>
            <person name="Hammon N."/>
            <person name="Israni S."/>
            <person name="Dalin E."/>
            <person name="Tice H."/>
            <person name="Pitluck S."/>
            <person name="Thompson L.S."/>
            <person name="Brettin T."/>
            <person name="Bruce D."/>
            <person name="Han C."/>
            <person name="Tapia R."/>
            <person name="Gilna P."/>
            <person name="Schmutz J."/>
            <person name="Larimer F."/>
            <person name="Land M."/>
            <person name="Hauser L."/>
            <person name="Kyrpides N."/>
            <person name="Mikhailova N."/>
            <person name="Janssen P.H."/>
            <person name="Kuske C.R."/>
            <person name="Richardson P."/>
        </authorList>
    </citation>
    <scope>NUCLEOTIDE SEQUENCE</scope>
    <source>
        <strain evidence="7">Ellin6076</strain>
    </source>
</reference>
<dbReference type="PANTHER" id="PTHR43420:SF44">
    <property type="entry name" value="ACETYLTRANSFERASE YPEA"/>
    <property type="match status" value="1"/>
</dbReference>
<sequence length="124" mass="14170">MDAIQRACPEAAHWNVVEYLGQEFQVAIVENRVGGFIVTRTVADDEREILNLAVMPELRRKGIAKALLQRCLSGFTGSLFLEVRVSNEAATQFYKHHNFHEVSRRANYYQNPDESAIVMKFHSC</sequence>
<dbReference type="InterPro" id="IPR006464">
    <property type="entry name" value="AcTrfase_RimI/Ard1"/>
</dbReference>
<organism evidence="7">
    <name type="scientific">Solibacter usitatus (strain Ellin6076)</name>
    <dbReference type="NCBI Taxonomy" id="234267"/>
    <lineage>
        <taxon>Bacteria</taxon>
        <taxon>Pseudomonadati</taxon>
        <taxon>Acidobacteriota</taxon>
        <taxon>Terriglobia</taxon>
        <taxon>Bryobacterales</taxon>
        <taxon>Solibacteraceae</taxon>
        <taxon>Candidatus Solibacter</taxon>
    </lineage>
</organism>
<dbReference type="Pfam" id="PF00583">
    <property type="entry name" value="Acetyltransf_1"/>
    <property type="match status" value="1"/>
</dbReference>
<dbReference type="PANTHER" id="PTHR43420">
    <property type="entry name" value="ACETYLTRANSFERASE"/>
    <property type="match status" value="1"/>
</dbReference>
<comment type="similarity">
    <text evidence="1 5">Belongs to the acetyltransferase family. RimI subfamily.</text>
</comment>
<evidence type="ECO:0000256" key="5">
    <source>
        <dbReference type="RuleBase" id="RU363094"/>
    </source>
</evidence>
<proteinExistence type="inferred from homology"/>
<evidence type="ECO:0000256" key="2">
    <source>
        <dbReference type="ARBA" id="ARBA00022490"/>
    </source>
</evidence>
<name>Q02BT3_SOLUE</name>
<protein>
    <recommendedName>
        <fullName evidence="5">[Ribosomal protein bS18]-alanine N-acetyltransferase</fullName>
        <ecNumber evidence="5">2.3.1.266</ecNumber>
    </recommendedName>
</protein>
<dbReference type="eggNOG" id="COG0456">
    <property type="taxonomic scope" value="Bacteria"/>
</dbReference>
<keyword evidence="3 7" id="KW-0808">Transferase</keyword>
<dbReference type="GO" id="GO:0008999">
    <property type="term" value="F:protein-N-terminal-alanine acetyltransferase activity"/>
    <property type="evidence" value="ECO:0007669"/>
    <property type="project" value="UniProtKB-EC"/>
</dbReference>
<dbReference type="InterPro" id="IPR000182">
    <property type="entry name" value="GNAT_dom"/>
</dbReference>
<keyword evidence="4" id="KW-0012">Acyltransferase</keyword>
<dbReference type="HOGENOM" id="CLU_013985_23_0_0"/>
<comment type="function">
    <text evidence="5">Acetylates the N-terminal alanine of ribosomal protein bS18.</text>
</comment>
<dbReference type="STRING" id="234267.Acid_0473"/>
<dbReference type="CDD" id="cd04301">
    <property type="entry name" value="NAT_SF"/>
    <property type="match status" value="1"/>
</dbReference>
<dbReference type="GO" id="GO:0005737">
    <property type="term" value="C:cytoplasm"/>
    <property type="evidence" value="ECO:0007669"/>
    <property type="project" value="UniProtKB-SubCell"/>
</dbReference>
<accession>Q02BT3</accession>
<dbReference type="EC" id="2.3.1.266" evidence="5"/>
<dbReference type="NCBIfam" id="TIGR01575">
    <property type="entry name" value="rimI"/>
    <property type="match status" value="1"/>
</dbReference>
<comment type="catalytic activity">
    <reaction evidence="5">
        <text>N-terminal L-alanyl-[ribosomal protein bS18] + acetyl-CoA = N-terminal N(alpha)-acetyl-L-alanyl-[ribosomal protein bS18] + CoA + H(+)</text>
        <dbReference type="Rhea" id="RHEA:43756"/>
        <dbReference type="Rhea" id="RHEA-COMP:10676"/>
        <dbReference type="Rhea" id="RHEA-COMP:10677"/>
        <dbReference type="ChEBI" id="CHEBI:15378"/>
        <dbReference type="ChEBI" id="CHEBI:57287"/>
        <dbReference type="ChEBI" id="CHEBI:57288"/>
        <dbReference type="ChEBI" id="CHEBI:64718"/>
        <dbReference type="ChEBI" id="CHEBI:83683"/>
        <dbReference type="EC" id="2.3.1.266"/>
    </reaction>
</comment>
<dbReference type="KEGG" id="sus:Acid_0473"/>
<comment type="subcellular location">
    <subcellularLocation>
        <location evidence="5">Cytoplasm</location>
    </subcellularLocation>
</comment>
<evidence type="ECO:0000256" key="3">
    <source>
        <dbReference type="ARBA" id="ARBA00022679"/>
    </source>
</evidence>
<dbReference type="FunCoup" id="Q02BT3">
    <property type="interactions" value="267"/>
</dbReference>
<dbReference type="InParanoid" id="Q02BT3"/>
<dbReference type="InterPro" id="IPR050680">
    <property type="entry name" value="YpeA/RimI_acetyltransf"/>
</dbReference>
<feature type="domain" description="N-acetyltransferase" evidence="6">
    <location>
        <begin position="1"/>
        <end position="124"/>
    </location>
</feature>
<evidence type="ECO:0000259" key="6">
    <source>
        <dbReference type="PROSITE" id="PS51186"/>
    </source>
</evidence>
<dbReference type="InterPro" id="IPR016181">
    <property type="entry name" value="Acyl_CoA_acyltransferase"/>
</dbReference>
<evidence type="ECO:0000256" key="4">
    <source>
        <dbReference type="ARBA" id="ARBA00023315"/>
    </source>
</evidence>
<keyword evidence="2 5" id="KW-0963">Cytoplasm</keyword>
<evidence type="ECO:0000256" key="1">
    <source>
        <dbReference type="ARBA" id="ARBA00005395"/>
    </source>
</evidence>
<dbReference type="PROSITE" id="PS51186">
    <property type="entry name" value="GNAT"/>
    <property type="match status" value="1"/>
</dbReference>
<dbReference type="Gene3D" id="3.40.630.30">
    <property type="match status" value="1"/>
</dbReference>